<dbReference type="RefSeq" id="WP_188499237.1">
    <property type="nucleotide sequence ID" value="NZ_BMFV01000052.1"/>
</dbReference>
<comment type="similarity">
    <text evidence="1">Belongs to the HesB/IscA family.</text>
</comment>
<dbReference type="PIRSF" id="PIRSF034852">
    <property type="entry name" value="UCP034852"/>
    <property type="match status" value="1"/>
</dbReference>
<reference evidence="3" key="1">
    <citation type="journal article" date="2014" name="Int. J. Syst. Evol. Microbiol.">
        <title>Complete genome sequence of Corynebacterium casei LMG S-19264T (=DSM 44701T), isolated from a smear-ripened cheese.</title>
        <authorList>
            <consortium name="US DOE Joint Genome Institute (JGI-PGF)"/>
            <person name="Walter F."/>
            <person name="Albersmeier A."/>
            <person name="Kalinowski J."/>
            <person name="Ruckert C."/>
        </authorList>
    </citation>
    <scope>NUCLEOTIDE SEQUENCE</scope>
    <source>
        <strain evidence="3">CGMCC 1.12777</strain>
    </source>
</reference>
<evidence type="ECO:0000256" key="1">
    <source>
        <dbReference type="ARBA" id="ARBA00006718"/>
    </source>
</evidence>
<dbReference type="InterPro" id="IPR000361">
    <property type="entry name" value="ATAP_core_dom"/>
</dbReference>
<evidence type="ECO:0000313" key="3">
    <source>
        <dbReference type="EMBL" id="GGH88465.1"/>
    </source>
</evidence>
<accession>A0A8J3EP91</accession>
<proteinExistence type="inferred from homology"/>
<evidence type="ECO:0000259" key="2">
    <source>
        <dbReference type="Pfam" id="PF01521"/>
    </source>
</evidence>
<keyword evidence="4" id="KW-1185">Reference proteome</keyword>
<gene>
    <name evidence="3" type="primary">yneR</name>
    <name evidence="3" type="ORF">GCM10007096_40860</name>
</gene>
<feature type="domain" description="Core" evidence="2">
    <location>
        <begin position="1"/>
        <end position="85"/>
    </location>
</feature>
<reference evidence="3" key="2">
    <citation type="submission" date="2020-09" db="EMBL/GenBank/DDBJ databases">
        <authorList>
            <person name="Sun Q."/>
            <person name="Zhou Y."/>
        </authorList>
    </citation>
    <scope>NUCLEOTIDE SEQUENCE</scope>
    <source>
        <strain evidence="3">CGMCC 1.12777</strain>
    </source>
</reference>
<protein>
    <recommendedName>
        <fullName evidence="2">Core domain-containing protein</fullName>
    </recommendedName>
</protein>
<dbReference type="Proteomes" id="UP000656813">
    <property type="component" value="Unassembled WGS sequence"/>
</dbReference>
<dbReference type="EMBL" id="BMFV01000052">
    <property type="protein sequence ID" value="GGH88465.1"/>
    <property type="molecule type" value="Genomic_DNA"/>
</dbReference>
<dbReference type="Pfam" id="PF01521">
    <property type="entry name" value="Fe-S_biosyn"/>
    <property type="match status" value="1"/>
</dbReference>
<comment type="caution">
    <text evidence="3">The sequence shown here is derived from an EMBL/GenBank/DDBJ whole genome shotgun (WGS) entry which is preliminary data.</text>
</comment>
<dbReference type="InterPro" id="IPR035903">
    <property type="entry name" value="HesB-like_dom_sf"/>
</dbReference>
<evidence type="ECO:0000313" key="4">
    <source>
        <dbReference type="Proteomes" id="UP000656813"/>
    </source>
</evidence>
<dbReference type="SUPFAM" id="SSF89360">
    <property type="entry name" value="HesB-like domain"/>
    <property type="match status" value="1"/>
</dbReference>
<name>A0A8J3EP91_9BACL</name>
<dbReference type="InterPro" id="IPR008326">
    <property type="entry name" value="PdhI-like"/>
</dbReference>
<organism evidence="3 4">
    <name type="scientific">Pullulanibacillus pueri</name>
    <dbReference type="NCBI Taxonomy" id="1437324"/>
    <lineage>
        <taxon>Bacteria</taxon>
        <taxon>Bacillati</taxon>
        <taxon>Bacillota</taxon>
        <taxon>Bacilli</taxon>
        <taxon>Bacillales</taxon>
        <taxon>Sporolactobacillaceae</taxon>
        <taxon>Pullulanibacillus</taxon>
    </lineage>
</organism>
<dbReference type="AlphaFoldDB" id="A0A8J3EP91"/>
<sequence length="97" mass="11166">MRLAITKPAVNWFKREMALKTGDTVRFFVRSGGCADVSRGFSIGVSLETARQPLVTEEQDDITFFVEESDQWFFDDKTLSIKYKRKTDDIIYALTES</sequence>